<feature type="region of interest" description="Disordered" evidence="1">
    <location>
        <begin position="823"/>
        <end position="868"/>
    </location>
</feature>
<dbReference type="GeneID" id="20803896"/>
<dbReference type="EMBL" id="KI913116">
    <property type="protein sequence ID" value="ETV86845.1"/>
    <property type="molecule type" value="Genomic_DNA"/>
</dbReference>
<gene>
    <name evidence="2" type="ORF">H257_01900</name>
</gene>
<feature type="compositionally biased region" description="Pro residues" evidence="1">
    <location>
        <begin position="604"/>
        <end position="616"/>
    </location>
</feature>
<sequence length="1107" mass="120766">MLHHAGNFLPGATKVPLAPLTKEDVEFAEYKEDVAGPNNTGGFIMFDDIDKFQPFVESEKCPLHDAIKIEAMVKELPRVLAEKSYELGVCFMIDVVKEFNPRPFDVVKWRAIKGKRVNDKRPLEYIRVGLKHPSETFIEYVGVYCHMFFSNRQRMPRTYLDMRVALENFAEHRNTQPRMDGATVGQLAWAYRTKQAYPRQQATTPFITPLEVKVPPTQNDEKPLFPSTSLDDKKPPPSRHRDHSHERPPSRHRDHSEDRPPSRHRDHSEDRPAKRRRSRDREPTRHAKSPRKARSIERESKSSPRRSRHRWPEIPSPPRPRRRRSRSRDHDESGGARSLARSNPRPAPGQGSPYRDGTDSSSDSLCTRQDTRSKSPERPVTRPQPPPAETDRTPHHTEPSAAVSSFVANRHRTPSNLAPQPSHPINLPRDRMAAGPDKVPPAPVVVIETPPPPVAATTAHDVEVESSPRQDSPTNPAPHNPRTPDSRQAEVPPLPASTTPPPSNPPPRKTPPSDSQTQPSPTMQVAIAQTVESLDALAEVKHEQRVPDAAAVVASLRPTPVRPSSMPMGWPQPSAASQRAHAPAAAPSPPSSVPMGPTVKLERAPPPNTPLPPTSPSPKVKLERMSSTTTPLPPARPSAFGNAKATRPAAVVPNVVVQPVPATTMMGTRVKQEPVRASNERAPPPPHIPQSAADLVRRTSSSNVPAPLAPTTSGTGHGTHSRTAAAVAKGTVDMRASTRFQGHTNSVVPATVVEVRVKQEMMDATNTTLQVQVVSNPPAAPPIADATWAAQFTGPPANAHPSRRHCERHVIAGQTIGLTPEVTVKPEPEHDTDQLAGPSNGPLKGANSRRVSPSMGHQSHQTTSRVAGPHSVAATASAVVPTAEVFVKSEPGLATTASPSPAPRQSNRNERFLSDNLNAHGQSALQRTDPPVVTSVAEPPAVKNVAQHVDELREWLQHWQASQGGLFRQQQPSHETAQVAYRDLMPTLDAKVKALQQQRMELSQINQAAPAPAAEASTGAEDAKGIVAWGVGPGGTQWPVLWSGTELMYLFGTHEWRTVDVDALQEWNGPHHDALSTGPVKVALRQLFQDAMTEATDFASAIRPLAV</sequence>
<feature type="region of interest" description="Disordered" evidence="1">
    <location>
        <begin position="698"/>
        <end position="722"/>
    </location>
</feature>
<dbReference type="AlphaFoldDB" id="W4H4A4"/>
<feature type="compositionally biased region" description="Polar residues" evidence="1">
    <location>
        <begin position="359"/>
        <end position="368"/>
    </location>
</feature>
<feature type="region of interest" description="Disordered" evidence="1">
    <location>
        <begin position="210"/>
        <end position="526"/>
    </location>
</feature>
<feature type="compositionally biased region" description="Basic and acidic residues" evidence="1">
    <location>
        <begin position="824"/>
        <end position="833"/>
    </location>
</feature>
<accession>W4H4A4</accession>
<feature type="compositionally biased region" description="Pro residues" evidence="1">
    <location>
        <begin position="438"/>
        <end position="454"/>
    </location>
</feature>
<feature type="compositionally biased region" description="Low complexity" evidence="1">
    <location>
        <begin position="571"/>
        <end position="585"/>
    </location>
</feature>
<feature type="compositionally biased region" description="Basic and acidic residues" evidence="1">
    <location>
        <begin position="389"/>
        <end position="398"/>
    </location>
</feature>
<protein>
    <submittedName>
        <fullName evidence="2">Uncharacterized protein</fullName>
    </submittedName>
</protein>
<feature type="compositionally biased region" description="Low complexity" evidence="1">
    <location>
        <begin position="512"/>
        <end position="524"/>
    </location>
</feature>
<feature type="region of interest" description="Disordered" evidence="1">
    <location>
        <begin position="542"/>
        <end position="647"/>
    </location>
</feature>
<feature type="region of interest" description="Disordered" evidence="1">
    <location>
        <begin position="672"/>
        <end position="691"/>
    </location>
</feature>
<feature type="compositionally biased region" description="Basic and acidic residues" evidence="1">
    <location>
        <begin position="243"/>
        <end position="272"/>
    </location>
</feature>
<dbReference type="OrthoDB" id="10623736at2759"/>
<evidence type="ECO:0000313" key="2">
    <source>
        <dbReference type="EMBL" id="ETV86845.1"/>
    </source>
</evidence>
<evidence type="ECO:0000256" key="1">
    <source>
        <dbReference type="SAM" id="MobiDB-lite"/>
    </source>
</evidence>
<reference evidence="2" key="1">
    <citation type="submission" date="2013-12" db="EMBL/GenBank/DDBJ databases">
        <title>The Genome Sequence of Aphanomyces astaci APO3.</title>
        <authorList>
            <consortium name="The Broad Institute Genomics Platform"/>
            <person name="Russ C."/>
            <person name="Tyler B."/>
            <person name="van West P."/>
            <person name="Dieguez-Uribeondo J."/>
            <person name="Young S.K."/>
            <person name="Zeng Q."/>
            <person name="Gargeya S."/>
            <person name="Fitzgerald M."/>
            <person name="Abouelleil A."/>
            <person name="Alvarado L."/>
            <person name="Chapman S.B."/>
            <person name="Gainer-Dewar J."/>
            <person name="Goldberg J."/>
            <person name="Griggs A."/>
            <person name="Gujja S."/>
            <person name="Hansen M."/>
            <person name="Howarth C."/>
            <person name="Imamovic A."/>
            <person name="Ireland A."/>
            <person name="Larimer J."/>
            <person name="McCowan C."/>
            <person name="Murphy C."/>
            <person name="Pearson M."/>
            <person name="Poon T.W."/>
            <person name="Priest M."/>
            <person name="Roberts A."/>
            <person name="Saif S."/>
            <person name="Shea T."/>
            <person name="Sykes S."/>
            <person name="Wortman J."/>
            <person name="Nusbaum C."/>
            <person name="Birren B."/>
        </authorList>
    </citation>
    <scope>NUCLEOTIDE SEQUENCE [LARGE SCALE GENOMIC DNA]</scope>
    <source>
        <strain evidence="2">APO3</strain>
    </source>
</reference>
<name>W4H4A4_APHAT</name>
<feature type="compositionally biased region" description="Polar residues" evidence="1">
    <location>
        <begin position="849"/>
        <end position="865"/>
    </location>
</feature>
<organism evidence="2">
    <name type="scientific">Aphanomyces astaci</name>
    <name type="common">Crayfish plague agent</name>
    <dbReference type="NCBI Taxonomy" id="112090"/>
    <lineage>
        <taxon>Eukaryota</taxon>
        <taxon>Sar</taxon>
        <taxon>Stramenopiles</taxon>
        <taxon>Oomycota</taxon>
        <taxon>Saprolegniomycetes</taxon>
        <taxon>Saprolegniales</taxon>
        <taxon>Verrucalvaceae</taxon>
        <taxon>Aphanomyces</taxon>
    </lineage>
</organism>
<feature type="compositionally biased region" description="Pro residues" evidence="1">
    <location>
        <begin position="492"/>
        <end position="510"/>
    </location>
</feature>
<proteinExistence type="predicted"/>
<feature type="compositionally biased region" description="Basic and acidic residues" evidence="1">
    <location>
        <begin position="369"/>
        <end position="380"/>
    </location>
</feature>
<dbReference type="VEuPathDB" id="FungiDB:H257_01900"/>
<dbReference type="RefSeq" id="XP_009823644.1">
    <property type="nucleotide sequence ID" value="XM_009825342.1"/>
</dbReference>